<dbReference type="EMBL" id="CBTB010000274">
    <property type="protein sequence ID" value="CDH34883.1"/>
    <property type="molecule type" value="Genomic_DNA"/>
</dbReference>
<dbReference type="HOGENOM" id="CLU_196922_0_0_6"/>
<accession>A0A077QNI9</accession>
<proteinExistence type="predicted"/>
<dbReference type="AlphaFoldDB" id="A0A077QNI9"/>
<organism evidence="1">
    <name type="scientific">Xenorhabdus bovienii str. Intermedium</name>
    <dbReference type="NCBI Taxonomy" id="1379677"/>
    <lineage>
        <taxon>Bacteria</taxon>
        <taxon>Pseudomonadati</taxon>
        <taxon>Pseudomonadota</taxon>
        <taxon>Gammaproteobacteria</taxon>
        <taxon>Enterobacterales</taxon>
        <taxon>Morganellaceae</taxon>
        <taxon>Xenorhabdus</taxon>
    </lineage>
</organism>
<dbReference type="RefSeq" id="WP_051874866.1">
    <property type="nucleotide sequence ID" value="NZ_CAWLWA010000051.1"/>
</dbReference>
<protein>
    <recommendedName>
        <fullName evidence="2">Phage protein</fullName>
    </recommendedName>
</protein>
<name>A0A077QNI9_XENBV</name>
<gene>
    <name evidence="1" type="ORF">XBI1_650005</name>
</gene>
<comment type="caution">
    <text evidence="1">The sequence shown here is derived from an EMBL/GenBank/DDBJ whole genome shotgun (WGS) entry which is preliminary data.</text>
</comment>
<evidence type="ECO:0000313" key="1">
    <source>
        <dbReference type="EMBL" id="CDH34883.1"/>
    </source>
</evidence>
<evidence type="ECO:0008006" key="2">
    <source>
        <dbReference type="Google" id="ProtNLM"/>
    </source>
</evidence>
<dbReference type="Proteomes" id="UP000028480">
    <property type="component" value="Unassembled WGS sequence"/>
</dbReference>
<reference evidence="1" key="1">
    <citation type="submission" date="2013-07" db="EMBL/GenBank/DDBJ databases">
        <title>Sub-species coevolution in mutualistic symbiosis.</title>
        <authorList>
            <person name="Murfin K."/>
            <person name="Klassen J."/>
            <person name="Lee M."/>
            <person name="Forst S."/>
            <person name="Stock P."/>
            <person name="Goodrich-Blair H."/>
        </authorList>
    </citation>
    <scope>NUCLEOTIDE SEQUENCE [LARGE SCALE GENOMIC DNA]</scope>
    <source>
        <strain evidence="1">Intermedium</strain>
    </source>
</reference>
<sequence>MDEKDDLMQKINNIMVNSSVRSEDKLAVMMMFCFQLLSVTQTEMIKTRVSDGRELVLKFEENKVNH</sequence>